<organism evidence="2">
    <name type="scientific">Opuntia streptacantha</name>
    <name type="common">Prickly pear cactus</name>
    <name type="synonym">Opuntia cardona</name>
    <dbReference type="NCBI Taxonomy" id="393608"/>
    <lineage>
        <taxon>Eukaryota</taxon>
        <taxon>Viridiplantae</taxon>
        <taxon>Streptophyta</taxon>
        <taxon>Embryophyta</taxon>
        <taxon>Tracheophyta</taxon>
        <taxon>Spermatophyta</taxon>
        <taxon>Magnoliopsida</taxon>
        <taxon>eudicotyledons</taxon>
        <taxon>Gunneridae</taxon>
        <taxon>Pentapetalae</taxon>
        <taxon>Caryophyllales</taxon>
        <taxon>Cactineae</taxon>
        <taxon>Cactaceae</taxon>
        <taxon>Opuntioideae</taxon>
        <taxon>Opuntia</taxon>
    </lineage>
</organism>
<reference evidence="2" key="2">
    <citation type="submission" date="2020-07" db="EMBL/GenBank/DDBJ databases">
        <authorList>
            <person name="Vera ALvarez R."/>
            <person name="Arias-Moreno D.M."/>
            <person name="Jimenez-Jacinto V."/>
            <person name="Jimenez-Bremont J.F."/>
            <person name="Swaminathan K."/>
            <person name="Moose S.P."/>
            <person name="Guerrero-Gonzalez M.L."/>
            <person name="Marino-Ramirez L."/>
            <person name="Landsman D."/>
            <person name="Rodriguez-Kessler M."/>
            <person name="Delgado-Sanchez P."/>
        </authorList>
    </citation>
    <scope>NUCLEOTIDE SEQUENCE</scope>
    <source>
        <tissue evidence="2">Cladode</tissue>
    </source>
</reference>
<name>A0A7C9B2Q4_OPUST</name>
<dbReference type="PANTHER" id="PTHR47762:SF2">
    <property type="entry name" value="OS04G0640800 PROTEIN"/>
    <property type="match status" value="1"/>
</dbReference>
<accession>A0A7C9B2Q4</accession>
<evidence type="ECO:0000313" key="2">
    <source>
        <dbReference type="EMBL" id="MBA4680737.1"/>
    </source>
</evidence>
<reference evidence="2" key="1">
    <citation type="journal article" date="2013" name="J. Plant Res.">
        <title>Effect of fungi and light on seed germination of three Opuntia species from semiarid lands of central Mexico.</title>
        <authorList>
            <person name="Delgado-Sanchez P."/>
            <person name="Jimenez-Bremont J.F."/>
            <person name="Guerrero-Gonzalez Mde L."/>
            <person name="Flores J."/>
        </authorList>
    </citation>
    <scope>NUCLEOTIDE SEQUENCE</scope>
    <source>
        <tissue evidence="2">Cladode</tissue>
    </source>
</reference>
<sequence length="244" mass="27092">MGEVILGLPGPWADDYLEAADHYTSKIGGLPDWPFPKSSLNHDLLKCTTCRSDLCLVSQVYAPISSGVLTIEERVIFVFGCTDVHCGSWRAIRVQKPDKCEEAEAANSEAALSAVSSASASNSKWWDDLYSFESDGEDCRDEDINMEELGRALSEAASVASGSAKETRKKHTETGGKSVSVTSKTTQVDASVLVKQMDPPRIWLLSVQVVRHYQYRRTRTEIRRIMMIKHQKSGKRKAMSMTKL</sequence>
<dbReference type="AlphaFoldDB" id="A0A7C9B2Q4"/>
<dbReference type="PANTHER" id="PTHR47762">
    <property type="entry name" value="OSJNBB0079B02.4 PROTEIN"/>
    <property type="match status" value="1"/>
</dbReference>
<evidence type="ECO:0000256" key="1">
    <source>
        <dbReference type="SAM" id="MobiDB-lite"/>
    </source>
</evidence>
<feature type="region of interest" description="Disordered" evidence="1">
    <location>
        <begin position="157"/>
        <end position="180"/>
    </location>
</feature>
<evidence type="ECO:0008006" key="3">
    <source>
        <dbReference type="Google" id="ProtNLM"/>
    </source>
</evidence>
<dbReference type="EMBL" id="GISG01288192">
    <property type="protein sequence ID" value="MBA4680737.1"/>
    <property type="molecule type" value="Transcribed_RNA"/>
</dbReference>
<protein>
    <recommendedName>
        <fullName evidence="3">Programmed cell death protein 2 C-terminal domain-containing protein</fullName>
    </recommendedName>
</protein>
<proteinExistence type="predicted"/>